<feature type="transmembrane region" description="Helical" evidence="1">
    <location>
        <begin position="86"/>
        <end position="110"/>
    </location>
</feature>
<feature type="transmembrane region" description="Helical" evidence="1">
    <location>
        <begin position="41"/>
        <end position="60"/>
    </location>
</feature>
<keyword evidence="3" id="KW-1185">Reference proteome</keyword>
<reference evidence="2" key="1">
    <citation type="submission" date="2022-09" db="EMBL/GenBank/DDBJ databases">
        <title>Complete Genomes of Fervidibacillus albus and Fervidibacillus halotolerans isolated from tidal flat sediments.</title>
        <authorList>
            <person name="Kwon K.K."/>
            <person name="Yang S.-H."/>
            <person name="Park M.J."/>
            <person name="Oh H.-M."/>
        </authorList>
    </citation>
    <scope>NUCLEOTIDE SEQUENCE</scope>
    <source>
        <strain evidence="2">MEBiC13591</strain>
    </source>
</reference>
<feature type="transmembrane region" description="Helical" evidence="1">
    <location>
        <begin position="116"/>
        <end position="138"/>
    </location>
</feature>
<dbReference type="EMBL" id="CP106878">
    <property type="protein sequence ID" value="WAA09565.1"/>
    <property type="molecule type" value="Genomic_DNA"/>
</dbReference>
<organism evidence="2 3">
    <name type="scientific">Fervidibacillus albus</name>
    <dbReference type="NCBI Taxonomy" id="2980026"/>
    <lineage>
        <taxon>Bacteria</taxon>
        <taxon>Bacillati</taxon>
        <taxon>Bacillota</taxon>
        <taxon>Bacilli</taxon>
        <taxon>Bacillales</taxon>
        <taxon>Bacillaceae</taxon>
        <taxon>Fervidibacillus</taxon>
    </lineage>
</organism>
<dbReference type="InterPro" id="IPR025699">
    <property type="entry name" value="ABC2_memb-like"/>
</dbReference>
<dbReference type="RefSeq" id="WP_275417346.1">
    <property type="nucleotide sequence ID" value="NZ_CP106878.1"/>
</dbReference>
<sequence length="211" mass="24015">MKGLILKDFLILKNKIKLVPIMVLALIVGIAIYFFNSTGVLVTNVFLPLFFCSMPIPIFLEDEKAKWHTYALSTPISKVKIIISRYITSFSIILIITFISTLFNLFYFYFFSPYSLGVHMLTIFLSFFISTLYLSLLIPSVYQNGANGGSTVMVILIFLFSAITYLINAQFVPIHLIIHLHPILIIISFMLVMAFAVLISIYISIKIFSKK</sequence>
<proteinExistence type="predicted"/>
<feature type="transmembrane region" description="Helical" evidence="1">
    <location>
        <begin position="150"/>
        <end position="171"/>
    </location>
</feature>
<evidence type="ECO:0000256" key="1">
    <source>
        <dbReference type="SAM" id="Phobius"/>
    </source>
</evidence>
<protein>
    <submittedName>
        <fullName evidence="2">ABC-2 transporter permease</fullName>
    </submittedName>
</protein>
<dbReference type="AlphaFoldDB" id="A0A9E8LTW6"/>
<feature type="transmembrane region" description="Helical" evidence="1">
    <location>
        <begin position="16"/>
        <end position="35"/>
    </location>
</feature>
<dbReference type="KEGG" id="faf:OE104_13710"/>
<name>A0A9E8LTW6_9BACI</name>
<dbReference type="Pfam" id="PF13346">
    <property type="entry name" value="ABC2_membrane_5"/>
    <property type="match status" value="1"/>
</dbReference>
<feature type="transmembrane region" description="Helical" evidence="1">
    <location>
        <begin position="183"/>
        <end position="205"/>
    </location>
</feature>
<keyword evidence="1" id="KW-0812">Transmembrane</keyword>
<evidence type="ECO:0000313" key="3">
    <source>
        <dbReference type="Proteomes" id="UP001164718"/>
    </source>
</evidence>
<keyword evidence="1" id="KW-0472">Membrane</keyword>
<evidence type="ECO:0000313" key="2">
    <source>
        <dbReference type="EMBL" id="WAA09565.1"/>
    </source>
</evidence>
<keyword evidence="1" id="KW-1133">Transmembrane helix</keyword>
<gene>
    <name evidence="2" type="ORF">OE104_13710</name>
</gene>
<accession>A0A9E8LTW6</accession>
<dbReference type="Proteomes" id="UP001164718">
    <property type="component" value="Chromosome"/>
</dbReference>